<accession>A0A397VZX0</accession>
<proteinExistence type="predicted"/>
<dbReference type="EMBL" id="QKWP01000079">
    <property type="protein sequence ID" value="RIB28054.1"/>
    <property type="molecule type" value="Genomic_DNA"/>
</dbReference>
<dbReference type="AlphaFoldDB" id="A0A397VZX0"/>
<keyword evidence="3" id="KW-1185">Reference proteome</keyword>
<keyword evidence="1" id="KW-1133">Transmembrane helix</keyword>
<evidence type="ECO:0000256" key="1">
    <source>
        <dbReference type="SAM" id="Phobius"/>
    </source>
</evidence>
<sequence length="117" mass="13629">MGHPSGHLSGDPGGAFFWTDPFPPGWHIVHPSGDPGEDFLDGSIHYRCRYKVVYKLVQPTQKVFIHICILYVSFWGKVLYIYVYYTLFIFFFAYVTFFMVLTLRFYATPYVALCTAY</sequence>
<gene>
    <name evidence="2" type="ORF">C2G38_1619330</name>
</gene>
<organism evidence="2 3">
    <name type="scientific">Gigaspora rosea</name>
    <dbReference type="NCBI Taxonomy" id="44941"/>
    <lineage>
        <taxon>Eukaryota</taxon>
        <taxon>Fungi</taxon>
        <taxon>Fungi incertae sedis</taxon>
        <taxon>Mucoromycota</taxon>
        <taxon>Glomeromycotina</taxon>
        <taxon>Glomeromycetes</taxon>
        <taxon>Diversisporales</taxon>
        <taxon>Gigasporaceae</taxon>
        <taxon>Gigaspora</taxon>
    </lineage>
</organism>
<evidence type="ECO:0000313" key="2">
    <source>
        <dbReference type="EMBL" id="RIB28054.1"/>
    </source>
</evidence>
<dbReference type="Proteomes" id="UP000266673">
    <property type="component" value="Unassembled WGS sequence"/>
</dbReference>
<comment type="caution">
    <text evidence="2">The sequence shown here is derived from an EMBL/GenBank/DDBJ whole genome shotgun (WGS) entry which is preliminary data.</text>
</comment>
<keyword evidence="1" id="KW-0472">Membrane</keyword>
<name>A0A397VZX0_9GLOM</name>
<reference evidence="2 3" key="1">
    <citation type="submission" date="2018-06" db="EMBL/GenBank/DDBJ databases">
        <title>Comparative genomics reveals the genomic features of Rhizophagus irregularis, R. cerebriforme, R. diaphanum and Gigaspora rosea, and their symbiotic lifestyle signature.</title>
        <authorList>
            <person name="Morin E."/>
            <person name="San Clemente H."/>
            <person name="Chen E.C.H."/>
            <person name="De La Providencia I."/>
            <person name="Hainaut M."/>
            <person name="Kuo A."/>
            <person name="Kohler A."/>
            <person name="Murat C."/>
            <person name="Tang N."/>
            <person name="Roy S."/>
            <person name="Loubradou J."/>
            <person name="Henrissat B."/>
            <person name="Grigoriev I.V."/>
            <person name="Corradi N."/>
            <person name="Roux C."/>
            <person name="Martin F.M."/>
        </authorList>
    </citation>
    <scope>NUCLEOTIDE SEQUENCE [LARGE SCALE GENOMIC DNA]</scope>
    <source>
        <strain evidence="2 3">DAOM 194757</strain>
    </source>
</reference>
<evidence type="ECO:0000313" key="3">
    <source>
        <dbReference type="Proteomes" id="UP000266673"/>
    </source>
</evidence>
<protein>
    <submittedName>
        <fullName evidence="2">Uncharacterized protein</fullName>
    </submittedName>
</protein>
<keyword evidence="1" id="KW-0812">Transmembrane</keyword>
<feature type="transmembrane region" description="Helical" evidence="1">
    <location>
        <begin position="88"/>
        <end position="107"/>
    </location>
</feature>